<dbReference type="RefSeq" id="WP_142934894.1">
    <property type="nucleotide sequence ID" value="NZ_FXTM01000008.1"/>
</dbReference>
<dbReference type="AlphaFoldDB" id="A0A521BVE6"/>
<evidence type="ECO:0008006" key="4">
    <source>
        <dbReference type="Google" id="ProtNLM"/>
    </source>
</evidence>
<reference evidence="2 3" key="1">
    <citation type="submission" date="2017-05" db="EMBL/GenBank/DDBJ databases">
        <authorList>
            <person name="Varghese N."/>
            <person name="Submissions S."/>
        </authorList>
    </citation>
    <scope>NUCLEOTIDE SEQUENCE [LARGE SCALE GENOMIC DNA]</scope>
    <source>
        <strain evidence="2 3">DSM 16304</strain>
    </source>
</reference>
<feature type="chain" id="PRO_5022057539" description="Fibronectin type-III domain-containing protein" evidence="1">
    <location>
        <begin position="20"/>
        <end position="298"/>
    </location>
</feature>
<organism evidence="2 3">
    <name type="scientific">Balnearium lithotrophicum</name>
    <dbReference type="NCBI Taxonomy" id="223788"/>
    <lineage>
        <taxon>Bacteria</taxon>
        <taxon>Pseudomonadati</taxon>
        <taxon>Aquificota</taxon>
        <taxon>Aquificia</taxon>
        <taxon>Desulfurobacteriales</taxon>
        <taxon>Desulfurobacteriaceae</taxon>
        <taxon>Balnearium</taxon>
    </lineage>
</organism>
<name>A0A521BVE6_9BACT</name>
<sequence length="298" mass="34030">MKKLVLFLFPLLFSFSTCGHRGNPLPPLTKKPSPPIITEKVQDFNRPLIVWKRVSTYEDGRKIPNPSKVHYRVIVNFGKETYETEKNYFLDVPIKAGEKRCYKVISIYKREKNESNVECLLGRKPIVDVPKVKVKAGDGLVKVSVENPVTEVEAFRNQEFPFVKPYATFKGSSFIDKNVKNGKRYNYRFRFSKGSVKGRLTEPYSVTPQDRIPPLPPPKAYLVKRPVCTLFWEPSPSKDVVDYVVKTDRREIRVSGIYLTFKVCPKKVAIYAVDKSGNLSKPAFPEVLDEKGCSSDGK</sequence>
<dbReference type="OrthoDB" id="11573at2"/>
<dbReference type="EMBL" id="FXTM01000008">
    <property type="protein sequence ID" value="SMO51136.1"/>
    <property type="molecule type" value="Genomic_DNA"/>
</dbReference>
<accession>A0A521BVE6</accession>
<evidence type="ECO:0000313" key="3">
    <source>
        <dbReference type="Proteomes" id="UP000317315"/>
    </source>
</evidence>
<keyword evidence="3" id="KW-1185">Reference proteome</keyword>
<evidence type="ECO:0000256" key="1">
    <source>
        <dbReference type="SAM" id="SignalP"/>
    </source>
</evidence>
<gene>
    <name evidence="2" type="ORF">SAMN06269117_10811</name>
</gene>
<proteinExistence type="predicted"/>
<feature type="signal peptide" evidence="1">
    <location>
        <begin position="1"/>
        <end position="19"/>
    </location>
</feature>
<evidence type="ECO:0000313" key="2">
    <source>
        <dbReference type="EMBL" id="SMO51136.1"/>
    </source>
</evidence>
<protein>
    <recommendedName>
        <fullName evidence="4">Fibronectin type-III domain-containing protein</fullName>
    </recommendedName>
</protein>
<dbReference type="Proteomes" id="UP000317315">
    <property type="component" value="Unassembled WGS sequence"/>
</dbReference>
<keyword evidence="1" id="KW-0732">Signal</keyword>